<keyword evidence="1" id="KW-1133">Transmembrane helix</keyword>
<accession>A0A5D9C3C2</accession>
<organism evidence="2 3">
    <name type="scientific">Sphingomonas montanisoli</name>
    <dbReference type="NCBI Taxonomy" id="2606412"/>
    <lineage>
        <taxon>Bacteria</taxon>
        <taxon>Pseudomonadati</taxon>
        <taxon>Pseudomonadota</taxon>
        <taxon>Alphaproteobacteria</taxon>
        <taxon>Sphingomonadales</taxon>
        <taxon>Sphingomonadaceae</taxon>
        <taxon>Sphingomonas</taxon>
    </lineage>
</organism>
<keyword evidence="1" id="KW-0472">Membrane</keyword>
<keyword evidence="1" id="KW-0812">Transmembrane</keyword>
<feature type="transmembrane region" description="Helical" evidence="1">
    <location>
        <begin position="51"/>
        <end position="71"/>
    </location>
</feature>
<name>A0A5D9C3C2_9SPHN</name>
<dbReference type="Proteomes" id="UP000322077">
    <property type="component" value="Unassembled WGS sequence"/>
</dbReference>
<dbReference type="AlphaFoldDB" id="A0A5D9C3C2"/>
<gene>
    <name evidence="2" type="ORF">FYJ91_19935</name>
</gene>
<feature type="transmembrane region" description="Helical" evidence="1">
    <location>
        <begin position="78"/>
        <end position="102"/>
    </location>
</feature>
<keyword evidence="3" id="KW-1185">Reference proteome</keyword>
<comment type="caution">
    <text evidence="2">The sequence shown here is derived from an EMBL/GenBank/DDBJ whole genome shotgun (WGS) entry which is preliminary data.</text>
</comment>
<dbReference type="RefSeq" id="WP_149524070.1">
    <property type="nucleotide sequence ID" value="NZ_VTOU01000006.1"/>
</dbReference>
<proteinExistence type="predicted"/>
<sequence length="162" mass="17306">MMAIPAPQVEHKVPAVDLIPRPMLTLVHDADNYDAIERTAPGVASRGVHPGAQIALVSLYAAMLVSFWAFFARDTEAALVMAMVTVVMIVYFGLIVGGILVADAPVPGEPRRSFTAFLDGTVETLNEVITGRQAVIQMLFLPACMLMLATIIGIIARVSQAS</sequence>
<dbReference type="EMBL" id="VTOU01000006">
    <property type="protein sequence ID" value="TZG24461.1"/>
    <property type="molecule type" value="Genomic_DNA"/>
</dbReference>
<feature type="transmembrane region" description="Helical" evidence="1">
    <location>
        <begin position="134"/>
        <end position="156"/>
    </location>
</feature>
<reference evidence="2 3" key="1">
    <citation type="submission" date="2019-08" db="EMBL/GenBank/DDBJ databases">
        <authorList>
            <person name="Wang G."/>
            <person name="Xu Z."/>
        </authorList>
    </citation>
    <scope>NUCLEOTIDE SEQUENCE [LARGE SCALE GENOMIC DNA]</scope>
    <source>
        <strain evidence="2 3">ZX</strain>
    </source>
</reference>
<evidence type="ECO:0000313" key="2">
    <source>
        <dbReference type="EMBL" id="TZG24461.1"/>
    </source>
</evidence>
<evidence type="ECO:0000313" key="3">
    <source>
        <dbReference type="Proteomes" id="UP000322077"/>
    </source>
</evidence>
<protein>
    <submittedName>
        <fullName evidence="2">Uncharacterized protein</fullName>
    </submittedName>
</protein>
<evidence type="ECO:0000256" key="1">
    <source>
        <dbReference type="SAM" id="Phobius"/>
    </source>
</evidence>